<evidence type="ECO:0000313" key="1">
    <source>
        <dbReference type="EMBL" id="BES81058.1"/>
    </source>
</evidence>
<organism evidence="1 2">
    <name type="scientific">Pyrodictium abyssi</name>
    <dbReference type="NCBI Taxonomy" id="54256"/>
    <lineage>
        <taxon>Archaea</taxon>
        <taxon>Thermoproteota</taxon>
        <taxon>Thermoprotei</taxon>
        <taxon>Desulfurococcales</taxon>
        <taxon>Pyrodictiaceae</taxon>
        <taxon>Pyrodictium</taxon>
    </lineage>
</organism>
<accession>A0ABM8IU23</accession>
<name>A0ABM8IU23_9CREN</name>
<dbReference type="EMBL" id="AP028907">
    <property type="protein sequence ID" value="BES81058.1"/>
    <property type="molecule type" value="Genomic_DNA"/>
</dbReference>
<keyword evidence="2" id="KW-1185">Reference proteome</keyword>
<dbReference type="RefSeq" id="WP_338251823.1">
    <property type="nucleotide sequence ID" value="NZ_AP028907.1"/>
</dbReference>
<gene>
    <name evidence="1" type="ORF">PABY_06250</name>
</gene>
<proteinExistence type="predicted"/>
<dbReference type="InterPro" id="IPR029060">
    <property type="entry name" value="PIN-like_dom_sf"/>
</dbReference>
<evidence type="ECO:0000313" key="2">
    <source>
        <dbReference type="Proteomes" id="UP001341135"/>
    </source>
</evidence>
<protein>
    <recommendedName>
        <fullName evidence="3">PIN domain-containing protein</fullName>
    </recommendedName>
</protein>
<sequence length="74" mass="8440">MKPRACLDTTILVDYLVNGVDNISRYATVYRLVVPSSVLWETTYILLKAKAMRDTGIRRHLRGHQVPTGKPRLT</sequence>
<dbReference type="SUPFAM" id="SSF88723">
    <property type="entry name" value="PIN domain-like"/>
    <property type="match status" value="1"/>
</dbReference>
<evidence type="ECO:0008006" key="3">
    <source>
        <dbReference type="Google" id="ProtNLM"/>
    </source>
</evidence>
<reference evidence="1 2" key="1">
    <citation type="submission" date="2023-09" db="EMBL/GenBank/DDBJ databases">
        <title>Pyrofollis japonicus gen. nov. sp. nov., a novel member of the family Pyrodictiaceae isolated from the Iheya North hydrothermal field.</title>
        <authorList>
            <person name="Miyazaki U."/>
            <person name="Sanari M."/>
            <person name="Tame A."/>
            <person name="Kitajima M."/>
            <person name="Okamoto A."/>
            <person name="Sawayama S."/>
            <person name="Miyazaki J."/>
            <person name="Takai K."/>
            <person name="Nakagawa S."/>
        </authorList>
    </citation>
    <scope>NUCLEOTIDE SEQUENCE [LARGE SCALE GENOMIC DNA]</scope>
    <source>
        <strain evidence="1 2">AV2</strain>
    </source>
</reference>
<dbReference type="Proteomes" id="UP001341135">
    <property type="component" value="Chromosome"/>
</dbReference>
<dbReference type="GeneID" id="89288655"/>